<evidence type="ECO:0000313" key="3">
    <source>
        <dbReference type="Proteomes" id="UP000324832"/>
    </source>
</evidence>
<dbReference type="EMBL" id="FZQP02003289">
    <property type="protein sequence ID" value="VVC97702.1"/>
    <property type="molecule type" value="Genomic_DNA"/>
</dbReference>
<dbReference type="AlphaFoldDB" id="A0A5E4QK88"/>
<dbReference type="PANTHER" id="PTHR32226:SF2">
    <property type="entry name" value="TELO2-INTERACTING PROTEIN 2"/>
    <property type="match status" value="1"/>
</dbReference>
<feature type="non-terminal residue" evidence="2">
    <location>
        <position position="1"/>
    </location>
</feature>
<dbReference type="PANTHER" id="PTHR32226">
    <property type="entry name" value="TELO2-INTERACTING PROTEIN 2"/>
    <property type="match status" value="1"/>
</dbReference>
<dbReference type="GO" id="GO:0005634">
    <property type="term" value="C:nucleus"/>
    <property type="evidence" value="ECO:0007669"/>
    <property type="project" value="TreeGrafter"/>
</dbReference>
<dbReference type="InterPro" id="IPR018870">
    <property type="entry name" value="Tti2"/>
</dbReference>
<dbReference type="InterPro" id="IPR016024">
    <property type="entry name" value="ARM-type_fold"/>
</dbReference>
<dbReference type="GO" id="GO:0110078">
    <property type="term" value="C:TTT Hsp90 cochaperone complex"/>
    <property type="evidence" value="ECO:0007669"/>
    <property type="project" value="InterPro"/>
</dbReference>
<evidence type="ECO:0000313" key="2">
    <source>
        <dbReference type="EMBL" id="VVC97702.1"/>
    </source>
</evidence>
<protein>
    <submittedName>
        <fullName evidence="2">Uncharacterized protein</fullName>
    </submittedName>
</protein>
<sequence length="400" mass="46886">LDYLNKCFIHKLRKNYDETTDHQEFILRNKNLEHNFDNFVKLLYDISNDDLQQCNELLSSIVILKKELTCEGSWNNEMSQEIAKKLNHVFESKTKLPIDMVLRKNKVCKSEEVFDKCLENLHMKLTSEDFKKYPAQVEVYCSLILNLKNYNASVIPSKLFPASILLIEDYLIDNKIKGLKCCLAILKLLKPEDFDGGNYYDVIYMTLKKNLNEKDIDVTKLNNSCMLALLELLPEKPKRDKLDEVYLDTLEALLIEGNLERKACCFNFTTTLIKWHKDNCANRSSFIHIICDNLGICTNDTVYSIILKPVLECLEKWIEFNWPVWRLENDYKVLRALLKVLYICKDDELNQQTYKLIVTLICLCTIDEQKLIINQLNEAQEIQCDNFKDKIENIKAFLNS</sequence>
<comment type="similarity">
    <text evidence="1">Belongs to the TTI2 family.</text>
</comment>
<dbReference type="Proteomes" id="UP000324832">
    <property type="component" value="Unassembled WGS sequence"/>
</dbReference>
<dbReference type="SUPFAM" id="SSF48371">
    <property type="entry name" value="ARM repeat"/>
    <property type="match status" value="1"/>
</dbReference>
<keyword evidence="3" id="KW-1185">Reference proteome</keyword>
<proteinExistence type="inferred from homology"/>
<gene>
    <name evidence="2" type="ORF">LSINAPIS_LOCUS8928</name>
</gene>
<accession>A0A5E4QK88</accession>
<evidence type="ECO:0000256" key="1">
    <source>
        <dbReference type="ARBA" id="ARBA00034736"/>
    </source>
</evidence>
<organism evidence="2 3">
    <name type="scientific">Leptidea sinapis</name>
    <dbReference type="NCBI Taxonomy" id="189913"/>
    <lineage>
        <taxon>Eukaryota</taxon>
        <taxon>Metazoa</taxon>
        <taxon>Ecdysozoa</taxon>
        <taxon>Arthropoda</taxon>
        <taxon>Hexapoda</taxon>
        <taxon>Insecta</taxon>
        <taxon>Pterygota</taxon>
        <taxon>Neoptera</taxon>
        <taxon>Endopterygota</taxon>
        <taxon>Lepidoptera</taxon>
        <taxon>Glossata</taxon>
        <taxon>Ditrysia</taxon>
        <taxon>Papilionoidea</taxon>
        <taxon>Pieridae</taxon>
        <taxon>Dismorphiinae</taxon>
        <taxon>Leptidea</taxon>
    </lineage>
</organism>
<reference evidence="2 3" key="1">
    <citation type="submission" date="2017-07" db="EMBL/GenBank/DDBJ databases">
        <authorList>
            <person name="Talla V."/>
            <person name="Backstrom N."/>
        </authorList>
    </citation>
    <scope>NUCLEOTIDE SEQUENCE [LARGE SCALE GENOMIC DNA]</scope>
</reference>
<dbReference type="GO" id="GO:0005829">
    <property type="term" value="C:cytosol"/>
    <property type="evidence" value="ECO:0007669"/>
    <property type="project" value="TreeGrafter"/>
</dbReference>
<name>A0A5E4QK88_9NEOP</name>